<dbReference type="PROSITE" id="PS51352">
    <property type="entry name" value="THIOREDOXIN_2"/>
    <property type="match status" value="1"/>
</dbReference>
<keyword evidence="2" id="KW-0560">Oxidoreductase</keyword>
<protein>
    <submittedName>
        <fullName evidence="2">Peroxiredoxin family protein</fullName>
        <ecNumber evidence="2">1.11.1.24</ecNumber>
    </submittedName>
</protein>
<dbReference type="InterPro" id="IPR050553">
    <property type="entry name" value="Thioredoxin_ResA/DsbE_sf"/>
</dbReference>
<name>A0ABV6Z2X6_UNCC1</name>
<keyword evidence="2" id="KW-0575">Peroxidase</keyword>
<dbReference type="InterPro" id="IPR036249">
    <property type="entry name" value="Thioredoxin-like_sf"/>
</dbReference>
<dbReference type="EMBL" id="JBHPBY010000369">
    <property type="protein sequence ID" value="MFC1852807.1"/>
    <property type="molecule type" value="Genomic_DNA"/>
</dbReference>
<feature type="domain" description="Thioredoxin" evidence="1">
    <location>
        <begin position="33"/>
        <end position="173"/>
    </location>
</feature>
<gene>
    <name evidence="2" type="ORF">ACFL27_21630</name>
</gene>
<dbReference type="Proteomes" id="UP001594351">
    <property type="component" value="Unassembled WGS sequence"/>
</dbReference>
<sequence length="178" mass="20388">MVQSLKTIRLMLCFSLGFLLLLSLISGVAAQELTVGTLAPALTGKDIQQQDFNLSRLKGKVVIVNFWASWCIPCRYELPFFAELHGEFKERGLEIVAINVDKDIAKAHQFMKKHKLPFTIVLDTDHALIPQYHPSAMPTSYILDHNGIIRYIHRGFHKKDQDIFRQELKTLLNKKEEA</sequence>
<evidence type="ECO:0000313" key="2">
    <source>
        <dbReference type="EMBL" id="MFC1852807.1"/>
    </source>
</evidence>
<dbReference type="Gene3D" id="3.40.30.10">
    <property type="entry name" value="Glutaredoxin"/>
    <property type="match status" value="1"/>
</dbReference>
<evidence type="ECO:0000313" key="3">
    <source>
        <dbReference type="Proteomes" id="UP001594351"/>
    </source>
</evidence>
<dbReference type="Pfam" id="PF00578">
    <property type="entry name" value="AhpC-TSA"/>
    <property type="match status" value="1"/>
</dbReference>
<comment type="caution">
    <text evidence="2">The sequence shown here is derived from an EMBL/GenBank/DDBJ whole genome shotgun (WGS) entry which is preliminary data.</text>
</comment>
<dbReference type="InterPro" id="IPR000866">
    <property type="entry name" value="AhpC/TSA"/>
</dbReference>
<evidence type="ECO:0000259" key="1">
    <source>
        <dbReference type="PROSITE" id="PS51352"/>
    </source>
</evidence>
<organism evidence="2 3">
    <name type="scientific">candidate division CSSED10-310 bacterium</name>
    <dbReference type="NCBI Taxonomy" id="2855610"/>
    <lineage>
        <taxon>Bacteria</taxon>
        <taxon>Bacteria division CSSED10-310</taxon>
    </lineage>
</organism>
<dbReference type="EC" id="1.11.1.24" evidence="2"/>
<dbReference type="InterPro" id="IPR013766">
    <property type="entry name" value="Thioredoxin_domain"/>
</dbReference>
<reference evidence="2 3" key="1">
    <citation type="submission" date="2024-09" db="EMBL/GenBank/DDBJ databases">
        <title>Laminarin stimulates single cell rates of sulfate reduction while oxygen inhibits transcriptomic activity in coastal marine sediment.</title>
        <authorList>
            <person name="Lindsay M."/>
            <person name="Orcutt B."/>
            <person name="Emerson D."/>
            <person name="Stepanauskas R."/>
            <person name="D'Angelo T."/>
        </authorList>
    </citation>
    <scope>NUCLEOTIDE SEQUENCE [LARGE SCALE GENOMIC DNA]</scope>
    <source>
        <strain evidence="2">SAG AM-311-K15</strain>
    </source>
</reference>
<dbReference type="PANTHER" id="PTHR42852:SF17">
    <property type="entry name" value="THIOREDOXIN-LIKE PROTEIN HI_1115"/>
    <property type="match status" value="1"/>
</dbReference>
<proteinExistence type="predicted"/>
<dbReference type="GO" id="GO:0140824">
    <property type="term" value="F:thioredoxin-dependent peroxiredoxin activity"/>
    <property type="evidence" value="ECO:0007669"/>
    <property type="project" value="UniProtKB-EC"/>
</dbReference>
<dbReference type="CDD" id="cd02966">
    <property type="entry name" value="TlpA_like_family"/>
    <property type="match status" value="1"/>
</dbReference>
<accession>A0ABV6Z2X6</accession>
<dbReference type="PANTHER" id="PTHR42852">
    <property type="entry name" value="THIOL:DISULFIDE INTERCHANGE PROTEIN DSBE"/>
    <property type="match status" value="1"/>
</dbReference>
<dbReference type="SUPFAM" id="SSF52833">
    <property type="entry name" value="Thioredoxin-like"/>
    <property type="match status" value="1"/>
</dbReference>
<keyword evidence="3" id="KW-1185">Reference proteome</keyword>